<dbReference type="EMBL" id="ON755186">
    <property type="protein sequence ID" value="UVF61695.1"/>
    <property type="molecule type" value="Genomic_DNA"/>
</dbReference>
<protein>
    <submittedName>
        <fullName evidence="2">Uncharacterized protein</fullName>
    </submittedName>
</protein>
<evidence type="ECO:0000313" key="2">
    <source>
        <dbReference type="EMBL" id="UVF61695.1"/>
    </source>
</evidence>
<evidence type="ECO:0000256" key="1">
    <source>
        <dbReference type="SAM" id="Phobius"/>
    </source>
</evidence>
<evidence type="ECO:0000313" key="3">
    <source>
        <dbReference type="Proteomes" id="UP001059489"/>
    </source>
</evidence>
<dbReference type="Proteomes" id="UP001059489">
    <property type="component" value="Segment"/>
</dbReference>
<reference evidence="2" key="1">
    <citation type="submission" date="2022-06" db="EMBL/GenBank/DDBJ databases">
        <authorList>
            <person name="Harrison M."/>
            <person name="Anderman E."/>
            <person name="Dini T."/>
            <person name="Eldabh K."/>
            <person name="Frino T."/>
            <person name="Milavec J."/>
            <person name="Profrock V."/>
            <person name="Qyshkollari T."/>
            <person name="Sayed A."/>
            <person name="Virtue R."/>
            <person name="Bieri S.M."/>
            <person name="Bultje S."/>
            <person name="Chang H."/>
            <person name="Harsh E."/>
            <person name="Harsh J."/>
            <person name="Kok S.K."/>
            <person name="Lacroix V.J."/>
            <person name="McCurdy J.B."/>
            <person name="Nguyen A.V."/>
            <person name="Pastoor E.C."/>
            <person name="Ribbe G.J."/>
            <person name="Schneider L.A."/>
            <person name="Schroeder J.E."/>
            <person name="Steen S.B."/>
            <person name="Stob E.J."/>
            <person name="Sytsema I.L."/>
            <person name="Timmer L.J."/>
            <person name="Tsurho V."/>
            <person name="Van B.A."/>
            <person name="Verhoeven A.R."/>
            <person name="Vroon N.G."/>
            <person name="Wan G."/>
            <person name="Woldt K.M."/>
            <person name="Wertz J.T."/>
            <person name="DeJong R.J."/>
            <person name="Delesalle V.A."/>
            <person name="Garlena R.A."/>
            <person name="Russell D.A."/>
            <person name="Jacobs-Sera D."/>
            <person name="Hatfull G.F."/>
        </authorList>
    </citation>
    <scope>NUCLEOTIDE SEQUENCE</scope>
</reference>
<keyword evidence="3" id="KW-1185">Reference proteome</keyword>
<proteinExistence type="predicted"/>
<accession>A0A976YEP7</accession>
<sequence length="36" mass="4183">MNRWRREWQENGELIIFLAANLLLLVVGVVLAWATS</sequence>
<keyword evidence="1" id="KW-0812">Transmembrane</keyword>
<name>A0A976YEP7_9CAUD</name>
<keyword evidence="1" id="KW-0472">Membrane</keyword>
<keyword evidence="1" id="KW-1133">Transmembrane helix</keyword>
<feature type="transmembrane region" description="Helical" evidence="1">
    <location>
        <begin position="12"/>
        <end position="34"/>
    </location>
</feature>
<gene>
    <name evidence="2" type="primary">74</name>
    <name evidence="2" type="ORF">SEA_APUNK_74</name>
</gene>
<organism evidence="2 3">
    <name type="scientific">Gordonia phage APunk</name>
    <dbReference type="NCBI Taxonomy" id="2926082"/>
    <lineage>
        <taxon>Viruses</taxon>
        <taxon>Duplodnaviria</taxon>
        <taxon>Heunggongvirae</taxon>
        <taxon>Uroviricota</taxon>
        <taxon>Caudoviricetes</taxon>
        <taxon>Stackebrandtviridae</taxon>
        <taxon>Schenleyvirinae</taxon>
        <taxon>Zitchvirus</taxon>
        <taxon>Zitchvirus apunk</taxon>
    </lineage>
</organism>